<dbReference type="InterPro" id="IPR011006">
    <property type="entry name" value="CheY-like_superfamily"/>
</dbReference>
<reference evidence="4 5" key="1">
    <citation type="submission" date="2020-08" db="EMBL/GenBank/DDBJ databases">
        <title>Genomic Encyclopedia of Type Strains, Phase IV (KMG-IV): sequencing the most valuable type-strain genomes for metagenomic binning, comparative biology and taxonomic classification.</title>
        <authorList>
            <person name="Goeker M."/>
        </authorList>
    </citation>
    <scope>NUCLEOTIDE SEQUENCE [LARGE SCALE GENOMIC DNA]</scope>
    <source>
        <strain evidence="4 5">DSM 103679</strain>
    </source>
</reference>
<dbReference type="RefSeq" id="WP_184652867.1">
    <property type="nucleotide sequence ID" value="NZ_JACHFR010000003.1"/>
</dbReference>
<feature type="domain" description="Response regulatory" evidence="3">
    <location>
        <begin position="79"/>
        <end position="196"/>
    </location>
</feature>
<name>A0A840SEW6_9SPIR</name>
<dbReference type="InterPro" id="IPR050595">
    <property type="entry name" value="Bact_response_regulator"/>
</dbReference>
<dbReference type="CDD" id="cd00156">
    <property type="entry name" value="REC"/>
    <property type="match status" value="1"/>
</dbReference>
<keyword evidence="5" id="KW-1185">Reference proteome</keyword>
<evidence type="ECO:0000256" key="2">
    <source>
        <dbReference type="PROSITE-ProRule" id="PRU00169"/>
    </source>
</evidence>
<dbReference type="Proteomes" id="UP000578697">
    <property type="component" value="Unassembled WGS sequence"/>
</dbReference>
<dbReference type="Gene3D" id="1.10.1660.10">
    <property type="match status" value="1"/>
</dbReference>
<dbReference type="InterPro" id="IPR041657">
    <property type="entry name" value="HTH_17"/>
</dbReference>
<dbReference type="AlphaFoldDB" id="A0A840SEW6"/>
<proteinExistence type="predicted"/>
<dbReference type="PROSITE" id="PS50110">
    <property type="entry name" value="RESPONSE_REGULATORY"/>
    <property type="match status" value="1"/>
</dbReference>
<organism evidence="4 5">
    <name type="scientific">Treponema rectale</name>
    <dbReference type="NCBI Taxonomy" id="744512"/>
    <lineage>
        <taxon>Bacteria</taxon>
        <taxon>Pseudomonadati</taxon>
        <taxon>Spirochaetota</taxon>
        <taxon>Spirochaetia</taxon>
        <taxon>Spirochaetales</taxon>
        <taxon>Treponemataceae</taxon>
        <taxon>Treponema</taxon>
    </lineage>
</organism>
<dbReference type="EMBL" id="JACHFR010000003">
    <property type="protein sequence ID" value="MBB5219434.1"/>
    <property type="molecule type" value="Genomic_DNA"/>
</dbReference>
<dbReference type="PANTHER" id="PTHR44591">
    <property type="entry name" value="STRESS RESPONSE REGULATOR PROTEIN 1"/>
    <property type="match status" value="1"/>
</dbReference>
<dbReference type="InterPro" id="IPR001789">
    <property type="entry name" value="Sig_transdc_resp-reg_receiver"/>
</dbReference>
<evidence type="ECO:0000313" key="5">
    <source>
        <dbReference type="Proteomes" id="UP000578697"/>
    </source>
</evidence>
<evidence type="ECO:0000259" key="3">
    <source>
        <dbReference type="PROSITE" id="PS50110"/>
    </source>
</evidence>
<dbReference type="Pfam" id="PF00072">
    <property type="entry name" value="Response_reg"/>
    <property type="match status" value="1"/>
</dbReference>
<feature type="modified residue" description="4-aspartylphosphate" evidence="2">
    <location>
        <position position="130"/>
    </location>
</feature>
<dbReference type="Pfam" id="PF12728">
    <property type="entry name" value="HTH_17"/>
    <property type="match status" value="1"/>
</dbReference>
<sequence length="196" mass="21779">MARKSDSGPVVFSALEVANICGVVNQTAINWIKNNYLKAFKTPGGQFRVYPEDLLQFMKSRKMRIPESLLKLCCVDVKTLLIVDDDKAFNDVSAKFIASHLEQVDVLQAFDGFEAGSLMQKCKPGLLMLDLDLPGIDGVSLLKRIRESPDFGFPKVIIVTAMEDPEMEKKCRSYGVSYIFKKPVALPEICGVIKGL</sequence>
<comment type="caution">
    <text evidence="4">The sequence shown here is derived from an EMBL/GenBank/DDBJ whole genome shotgun (WGS) entry which is preliminary data.</text>
</comment>
<dbReference type="PANTHER" id="PTHR44591:SF23">
    <property type="entry name" value="CHEY SUBFAMILY"/>
    <property type="match status" value="1"/>
</dbReference>
<dbReference type="Gene3D" id="3.40.50.2300">
    <property type="match status" value="1"/>
</dbReference>
<dbReference type="SUPFAM" id="SSF52172">
    <property type="entry name" value="CheY-like"/>
    <property type="match status" value="1"/>
</dbReference>
<evidence type="ECO:0000313" key="4">
    <source>
        <dbReference type="EMBL" id="MBB5219434.1"/>
    </source>
</evidence>
<protein>
    <submittedName>
        <fullName evidence="4">Excisionase family DNA binding protein</fullName>
    </submittedName>
</protein>
<evidence type="ECO:0000256" key="1">
    <source>
        <dbReference type="ARBA" id="ARBA00022553"/>
    </source>
</evidence>
<gene>
    <name evidence="4" type="ORF">HNP77_001816</name>
</gene>
<dbReference type="SMART" id="SM00448">
    <property type="entry name" value="REC"/>
    <property type="match status" value="1"/>
</dbReference>
<accession>A0A840SEW6</accession>
<keyword evidence="1 2" id="KW-0597">Phosphoprotein</keyword>
<dbReference type="GO" id="GO:0000160">
    <property type="term" value="P:phosphorelay signal transduction system"/>
    <property type="evidence" value="ECO:0007669"/>
    <property type="project" value="InterPro"/>
</dbReference>